<dbReference type="AlphaFoldDB" id="X8E362"/>
<comment type="caution">
    <text evidence="1">The sequence shown here is derived from an EMBL/GenBank/DDBJ whole genome shotgun (WGS) entry which is preliminary data.</text>
</comment>
<evidence type="ECO:0000313" key="2">
    <source>
        <dbReference type="Proteomes" id="UP000023351"/>
    </source>
</evidence>
<dbReference type="PATRIC" id="fig|1299321.3.peg.799"/>
<reference evidence="1 2" key="1">
    <citation type="submission" date="2013-12" db="EMBL/GenBank/DDBJ databases">
        <authorList>
            <person name="Zelazny A."/>
            <person name="Olivier K."/>
            <person name="Holland S."/>
            <person name="Lenaerts A."/>
            <person name="Ordway D."/>
            <person name="DeGroote M.A."/>
            <person name="Parker T."/>
            <person name="Sizemore C."/>
            <person name="Tallon L.J."/>
            <person name="Sadzewicz L.K."/>
            <person name="Sengamalay N."/>
            <person name="Fraser C.M."/>
            <person name="Hine E."/>
            <person name="Shefchek K.A."/>
            <person name="Das S.P."/>
            <person name="Tettelin H."/>
        </authorList>
    </citation>
    <scope>NUCLEOTIDE SEQUENCE [LARGE SCALE GENOMIC DNA]</scope>
    <source>
        <strain evidence="1 2">1513</strain>
    </source>
</reference>
<organism evidence="1 2">
    <name type="scientific">Mycobacteroides abscessus subsp. bolletii 1513</name>
    <dbReference type="NCBI Taxonomy" id="1299321"/>
    <lineage>
        <taxon>Bacteria</taxon>
        <taxon>Bacillati</taxon>
        <taxon>Actinomycetota</taxon>
        <taxon>Actinomycetes</taxon>
        <taxon>Mycobacteriales</taxon>
        <taxon>Mycobacteriaceae</taxon>
        <taxon>Mycobacteroides</taxon>
        <taxon>Mycobacteroides abscessus</taxon>
    </lineage>
</organism>
<dbReference type="Proteomes" id="UP000023351">
    <property type="component" value="Unassembled WGS sequence"/>
</dbReference>
<proteinExistence type="predicted"/>
<dbReference type="EMBL" id="JAOJ01000001">
    <property type="protein sequence ID" value="EUA74353.1"/>
    <property type="molecule type" value="Genomic_DNA"/>
</dbReference>
<protein>
    <submittedName>
        <fullName evidence="1">Uncharacterized protein</fullName>
    </submittedName>
</protein>
<sequence length="54" mass="5758">MAGRPRPGEEINNEVTIAGKGMDKSCENVDALGSSKTFTSMSSSRAVDAVRRSR</sequence>
<evidence type="ECO:0000313" key="1">
    <source>
        <dbReference type="EMBL" id="EUA74353.1"/>
    </source>
</evidence>
<accession>X8E362</accession>
<gene>
    <name evidence="1" type="ORF">I540_0833</name>
</gene>
<name>X8E362_9MYCO</name>